<dbReference type="EMBL" id="JACZHT010000003">
    <property type="protein sequence ID" value="MBE1237115.1"/>
    <property type="molecule type" value="Genomic_DNA"/>
</dbReference>
<protein>
    <recommendedName>
        <fullName evidence="3">PAS domain-containing protein</fullName>
    </recommendedName>
</protein>
<sequence length="249" mass="28463">MSDMTPAQFPPILERLATPVWIFSHDQGRVLWANPSALAFWKAESVSGLRRRNMTPVSPAIQRRFQHYMKLFQSGEDIWERWTFYPRDEPTTVFCRCSGIGWEGENAILFEAYPENVRDSEEGERHTRSLGMLQDMPVVCTLLLVDGTAVFQNMAADTTFGSLDEVPFFERFTERREIETLIDAAWSHGETAIRLLALNTIDDIAWYQIGALRTRDRSTGAPAVLVYGFDVTRQELEKDLTQCAEFAAL</sequence>
<reference evidence="1" key="1">
    <citation type="submission" date="2020-10" db="EMBL/GenBank/DDBJ databases">
        <title>Genome sequence of the unusual species of purple photosynthetic bacteria, Phaeovibrio sulfidiphilus DSM 23193, type strain.</title>
        <authorList>
            <person name="Kyndt J.A."/>
            <person name="Meyer T.E."/>
        </authorList>
    </citation>
    <scope>NUCLEOTIDE SEQUENCE</scope>
    <source>
        <strain evidence="1">DSM 23193</strain>
    </source>
</reference>
<evidence type="ECO:0008006" key="3">
    <source>
        <dbReference type="Google" id="ProtNLM"/>
    </source>
</evidence>
<dbReference type="RefSeq" id="WP_192534120.1">
    <property type="nucleotide sequence ID" value="NZ_JACZHT010000003.1"/>
</dbReference>
<dbReference type="Proteomes" id="UP000631034">
    <property type="component" value="Unassembled WGS sequence"/>
</dbReference>
<accession>A0A8J6YME7</accession>
<dbReference type="Gene3D" id="3.30.450.20">
    <property type="entry name" value="PAS domain"/>
    <property type="match status" value="1"/>
</dbReference>
<dbReference type="AlphaFoldDB" id="A0A8J6YME7"/>
<proteinExistence type="predicted"/>
<gene>
    <name evidence="1" type="ORF">IHV25_05575</name>
</gene>
<name>A0A8J6YME7_9PROT</name>
<evidence type="ECO:0000313" key="1">
    <source>
        <dbReference type="EMBL" id="MBE1237115.1"/>
    </source>
</evidence>
<evidence type="ECO:0000313" key="2">
    <source>
        <dbReference type="Proteomes" id="UP000631034"/>
    </source>
</evidence>
<comment type="caution">
    <text evidence="1">The sequence shown here is derived from an EMBL/GenBank/DDBJ whole genome shotgun (WGS) entry which is preliminary data.</text>
</comment>
<organism evidence="1 2">
    <name type="scientific">Phaeovibrio sulfidiphilus</name>
    <dbReference type="NCBI Taxonomy" id="1220600"/>
    <lineage>
        <taxon>Bacteria</taxon>
        <taxon>Pseudomonadati</taxon>
        <taxon>Pseudomonadota</taxon>
        <taxon>Alphaproteobacteria</taxon>
        <taxon>Rhodospirillales</taxon>
        <taxon>Rhodospirillaceae</taxon>
        <taxon>Phaeovibrio</taxon>
    </lineage>
</organism>
<keyword evidence="2" id="KW-1185">Reference proteome</keyword>